<dbReference type="RefSeq" id="WP_380252437.1">
    <property type="nucleotide sequence ID" value="NZ_JBHUII010000006.1"/>
</dbReference>
<comment type="caution">
    <text evidence="1">The sequence shown here is derived from an EMBL/GenBank/DDBJ whole genome shotgun (WGS) entry which is preliminary data.</text>
</comment>
<proteinExistence type="predicted"/>
<sequence>MSRAGEDRIIKWQRQQGRTIESGILTEQAGVFAHRVSDQRLIDRYKVRGNITYRQWEAGDRLYTTWYNAGRSPVQVAALTVRVDGGGSKRDMSERQSINWHSFVGALGALPLSMRSLVVNVCLHETTAADHAKAHGHNKDGGMYGLSLSLDFLADHYGMPSG</sequence>
<gene>
    <name evidence="1" type="ORF">ACFSKO_13400</name>
</gene>
<organism evidence="1 2">
    <name type="scientific">Kiloniella antarctica</name>
    <dbReference type="NCBI Taxonomy" id="1550907"/>
    <lineage>
        <taxon>Bacteria</taxon>
        <taxon>Pseudomonadati</taxon>
        <taxon>Pseudomonadota</taxon>
        <taxon>Alphaproteobacteria</taxon>
        <taxon>Rhodospirillales</taxon>
        <taxon>Kiloniellaceae</taxon>
        <taxon>Kiloniella</taxon>
    </lineage>
</organism>
<evidence type="ECO:0000313" key="1">
    <source>
        <dbReference type="EMBL" id="MFD2206623.1"/>
    </source>
</evidence>
<name>A0ABW5BKD4_9PROT</name>
<protein>
    <submittedName>
        <fullName evidence="1">Uncharacterized protein</fullName>
    </submittedName>
</protein>
<dbReference type="EMBL" id="JBHUII010000006">
    <property type="protein sequence ID" value="MFD2206623.1"/>
    <property type="molecule type" value="Genomic_DNA"/>
</dbReference>
<keyword evidence="2" id="KW-1185">Reference proteome</keyword>
<evidence type="ECO:0000313" key="2">
    <source>
        <dbReference type="Proteomes" id="UP001597294"/>
    </source>
</evidence>
<dbReference type="Proteomes" id="UP001597294">
    <property type="component" value="Unassembled WGS sequence"/>
</dbReference>
<reference evidence="2" key="1">
    <citation type="journal article" date="2019" name="Int. J. Syst. Evol. Microbiol.">
        <title>The Global Catalogue of Microorganisms (GCM) 10K type strain sequencing project: providing services to taxonomists for standard genome sequencing and annotation.</title>
        <authorList>
            <consortium name="The Broad Institute Genomics Platform"/>
            <consortium name="The Broad Institute Genome Sequencing Center for Infectious Disease"/>
            <person name="Wu L."/>
            <person name="Ma J."/>
        </authorList>
    </citation>
    <scope>NUCLEOTIDE SEQUENCE [LARGE SCALE GENOMIC DNA]</scope>
    <source>
        <strain evidence="2">CGMCC 4.7192</strain>
    </source>
</reference>
<accession>A0ABW5BKD4</accession>